<dbReference type="RefSeq" id="WP_252589668.1">
    <property type="nucleotide sequence ID" value="NZ_JAMWYS010000058.1"/>
</dbReference>
<dbReference type="EC" id="6.5.1.1" evidence="2"/>
<evidence type="ECO:0000256" key="13">
    <source>
        <dbReference type="ARBA" id="ARBA00022932"/>
    </source>
</evidence>
<keyword evidence="6" id="KW-0540">Nuclease</keyword>
<comment type="caution">
    <text evidence="23">The sequence shown here is derived from an EMBL/GenBank/DDBJ whole genome shotgun (WGS) entry which is preliminary data.</text>
</comment>
<dbReference type="InterPro" id="IPR014143">
    <property type="entry name" value="NHEJ_ligase_prk"/>
</dbReference>
<comment type="cofactor">
    <cofactor evidence="1">
        <name>Mn(2+)</name>
        <dbReference type="ChEBI" id="CHEBI:29035"/>
    </cofactor>
</comment>
<evidence type="ECO:0000256" key="16">
    <source>
        <dbReference type="ARBA" id="ARBA00023204"/>
    </source>
</evidence>
<reference evidence="23" key="1">
    <citation type="submission" date="2022-06" db="EMBL/GenBank/DDBJ databases">
        <title>Solitalea sp. MAHUQ-68 isolated from rhizospheric soil.</title>
        <authorList>
            <person name="Huq M.A."/>
        </authorList>
    </citation>
    <scope>NUCLEOTIDE SEQUENCE</scope>
    <source>
        <strain evidence="23">MAHUQ-68</strain>
    </source>
</reference>
<evidence type="ECO:0000256" key="4">
    <source>
        <dbReference type="ARBA" id="ARBA00022679"/>
    </source>
</evidence>
<dbReference type="GO" id="GO:0003910">
    <property type="term" value="F:DNA ligase (ATP) activity"/>
    <property type="evidence" value="ECO:0007669"/>
    <property type="project" value="UniProtKB-EC"/>
</dbReference>
<evidence type="ECO:0000256" key="15">
    <source>
        <dbReference type="ARBA" id="ARBA00023172"/>
    </source>
</evidence>
<sequence length="803" mass="92080">MGKLEKYYQKRDFSHTSEPKGGKETGKKLTFVVQRHHASRLHYDFRLELDGVLKSWAIPKGPSLNPLDKRLAIMVEDHPLDYQRFEGEIPKGNYGAGNVLIWDKGYYEPLLPSADVQKEIKRELHNGDLKIVLKGSKLKGEFALVKFQNAEENAWLLIKHKDKFAVNKAYNSEDEVPASIKKKKNVTSSSSTTKPKTKETHKIGFQKPMLATSADAINEKDEWIYEPKLDGYRIISVIKNGETELFSRNAQNYTVKYGQIADVLREVGHTAILDGEIVKLNAKGVVDFNALQNFNKKPTGKIYYYVFDLIYLNGHFLTELSLLQRKELLKTFIDQLNNPQIVFTPFAKSLKELEKEMHISTEGYLAKQINSKYYLGKRSSEWLKIKNENDDEFLIAGYTEPQNKNDFIGALLLVEKKGNEITFRGKCGTGWNNEMAQEMRSLLQPLEVSIKPFKESFSNRTKIHYVNPQIMCTVKFTELTPEGRLRHPVLKDIRYDKMETKTHAQDKTQKIGSVTLKFTNLGKVYFPELNLSKGDVINYYDQVSDHILPHLKNRALSLNRHPNGIHGESFYQKDTPESSPAWLKTTPIYSESNDKQIDYLVCNNKASLLYMANLGCIEINPWLSKISKPDNPDYLVIDLDPENIDFKYVIDTALATNELCIQLGLKSFVKTSGSTGLHIFLHLGAKYSFDSSRIFAEWLANSIHQRIPSFTSIERSPQKRQKKVYIDFLQNRKGQTIAAPFSLRPKPEATVSWPLKWKQVNHKLKMNDYTIFNVPDLLKNYTDPWSELAKTSVNLKSIGAKLE</sequence>
<keyword evidence="5" id="KW-0548">Nucleotidyltransferase</keyword>
<dbReference type="Proteomes" id="UP001155182">
    <property type="component" value="Unassembled WGS sequence"/>
</dbReference>
<dbReference type="NCBIfam" id="TIGR02777">
    <property type="entry name" value="LigD_PE_dom"/>
    <property type="match status" value="1"/>
</dbReference>
<dbReference type="InterPro" id="IPR014146">
    <property type="entry name" value="LigD_ligase_dom"/>
</dbReference>
<evidence type="ECO:0000256" key="6">
    <source>
        <dbReference type="ARBA" id="ARBA00022722"/>
    </source>
</evidence>
<dbReference type="PANTHER" id="PTHR42705:SF3">
    <property type="entry name" value="ATP-DEPENDENT DNA LIGASE"/>
    <property type="match status" value="1"/>
</dbReference>
<evidence type="ECO:0000256" key="19">
    <source>
        <dbReference type="ARBA" id="ARBA00029943"/>
    </source>
</evidence>
<gene>
    <name evidence="23" type="primary">ligD</name>
    <name evidence="23" type="ORF">NF867_17380</name>
</gene>
<dbReference type="AlphaFoldDB" id="A0A9X2JDM8"/>
<dbReference type="GO" id="GO:0005524">
    <property type="term" value="F:ATP binding"/>
    <property type="evidence" value="ECO:0007669"/>
    <property type="project" value="UniProtKB-KW"/>
</dbReference>
<dbReference type="InterPro" id="IPR012309">
    <property type="entry name" value="DNA_ligase_ATP-dep_C"/>
</dbReference>
<evidence type="ECO:0000256" key="18">
    <source>
        <dbReference type="ARBA" id="ARBA00023268"/>
    </source>
</evidence>
<dbReference type="Gene3D" id="3.90.920.10">
    <property type="entry name" value="DNA primase, PRIM domain"/>
    <property type="match status" value="1"/>
</dbReference>
<dbReference type="GO" id="GO:0006281">
    <property type="term" value="P:DNA repair"/>
    <property type="evidence" value="ECO:0007669"/>
    <property type="project" value="UniProtKB-KW"/>
</dbReference>
<feature type="region of interest" description="Disordered" evidence="21">
    <location>
        <begin position="181"/>
        <end position="201"/>
    </location>
</feature>
<keyword evidence="4" id="KW-0808">Transferase</keyword>
<dbReference type="InterPro" id="IPR012340">
    <property type="entry name" value="NA-bd_OB-fold"/>
</dbReference>
<evidence type="ECO:0000256" key="8">
    <source>
        <dbReference type="ARBA" id="ARBA00022741"/>
    </source>
</evidence>
<organism evidence="23 24">
    <name type="scientific">Solitalea agri</name>
    <dbReference type="NCBI Taxonomy" id="2953739"/>
    <lineage>
        <taxon>Bacteria</taxon>
        <taxon>Pseudomonadati</taxon>
        <taxon>Bacteroidota</taxon>
        <taxon>Sphingobacteriia</taxon>
        <taxon>Sphingobacteriales</taxon>
        <taxon>Sphingobacteriaceae</taxon>
        <taxon>Solitalea</taxon>
    </lineage>
</organism>
<dbReference type="Gene3D" id="3.30.1490.70">
    <property type="match status" value="1"/>
</dbReference>
<accession>A0A9X2JDM8</accession>
<dbReference type="GO" id="GO:0046872">
    <property type="term" value="F:metal ion binding"/>
    <property type="evidence" value="ECO:0007669"/>
    <property type="project" value="UniProtKB-KW"/>
</dbReference>
<feature type="domain" description="ATP-dependent DNA ligase family profile" evidence="22">
    <location>
        <begin position="295"/>
        <end position="428"/>
    </location>
</feature>
<evidence type="ECO:0000256" key="17">
    <source>
        <dbReference type="ARBA" id="ARBA00023211"/>
    </source>
</evidence>
<evidence type="ECO:0000256" key="10">
    <source>
        <dbReference type="ARBA" id="ARBA00022801"/>
    </source>
</evidence>
<dbReference type="PROSITE" id="PS50160">
    <property type="entry name" value="DNA_LIGASE_A3"/>
    <property type="match status" value="1"/>
</dbReference>
<dbReference type="Pfam" id="PF01068">
    <property type="entry name" value="DNA_ligase_A_M"/>
    <property type="match status" value="1"/>
</dbReference>
<dbReference type="Gene3D" id="3.30.470.30">
    <property type="entry name" value="DNA ligase/mRNA capping enzyme"/>
    <property type="match status" value="1"/>
</dbReference>
<dbReference type="GO" id="GO:0003887">
    <property type="term" value="F:DNA-directed DNA polymerase activity"/>
    <property type="evidence" value="ECO:0007669"/>
    <property type="project" value="UniProtKB-KW"/>
</dbReference>
<dbReference type="CDD" id="cd07971">
    <property type="entry name" value="OBF_DNA_ligase_LigD"/>
    <property type="match status" value="1"/>
</dbReference>
<keyword evidence="8" id="KW-0547">Nucleotide-binding</keyword>
<dbReference type="NCBIfam" id="TIGR02778">
    <property type="entry name" value="ligD_pol"/>
    <property type="match status" value="1"/>
</dbReference>
<name>A0A9X2JDM8_9SPHI</name>
<dbReference type="CDD" id="cd04865">
    <property type="entry name" value="LigD_Pol_like_2"/>
    <property type="match status" value="1"/>
</dbReference>
<proteinExistence type="predicted"/>
<keyword evidence="3 23" id="KW-0436">Ligase</keyword>
<dbReference type="NCBIfam" id="TIGR02779">
    <property type="entry name" value="NHEJ_ligase_lig"/>
    <property type="match status" value="1"/>
</dbReference>
<keyword evidence="17" id="KW-0464">Manganese</keyword>
<dbReference type="SUPFAM" id="SSF56091">
    <property type="entry name" value="DNA ligase/mRNA capping enzyme, catalytic domain"/>
    <property type="match status" value="1"/>
</dbReference>
<dbReference type="Pfam" id="PF21686">
    <property type="entry name" value="LigD_Prim-Pol"/>
    <property type="match status" value="1"/>
</dbReference>
<dbReference type="SUPFAM" id="SSF50249">
    <property type="entry name" value="Nucleic acid-binding proteins"/>
    <property type="match status" value="1"/>
</dbReference>
<evidence type="ECO:0000313" key="23">
    <source>
        <dbReference type="EMBL" id="MCO4294637.1"/>
    </source>
</evidence>
<evidence type="ECO:0000256" key="3">
    <source>
        <dbReference type="ARBA" id="ARBA00022598"/>
    </source>
</evidence>
<evidence type="ECO:0000256" key="5">
    <source>
        <dbReference type="ARBA" id="ARBA00022695"/>
    </source>
</evidence>
<keyword evidence="11" id="KW-0269">Exonuclease</keyword>
<keyword evidence="9" id="KW-0227">DNA damage</keyword>
<evidence type="ECO:0000313" key="24">
    <source>
        <dbReference type="Proteomes" id="UP001155182"/>
    </source>
</evidence>
<evidence type="ECO:0000256" key="12">
    <source>
        <dbReference type="ARBA" id="ARBA00022840"/>
    </source>
</evidence>
<protein>
    <recommendedName>
        <fullName evidence="2">DNA ligase (ATP)</fullName>
        <ecNumber evidence="2">6.5.1.1</ecNumber>
    </recommendedName>
    <alternativeName>
        <fullName evidence="19">NHEJ DNA polymerase</fullName>
    </alternativeName>
</protein>
<dbReference type="GO" id="GO:0006310">
    <property type="term" value="P:DNA recombination"/>
    <property type="evidence" value="ECO:0007669"/>
    <property type="project" value="UniProtKB-KW"/>
</dbReference>
<keyword evidence="16" id="KW-0234">DNA repair</keyword>
<keyword evidence="14" id="KW-0238">DNA-binding</keyword>
<evidence type="ECO:0000256" key="21">
    <source>
        <dbReference type="SAM" id="MobiDB-lite"/>
    </source>
</evidence>
<dbReference type="InterPro" id="IPR014145">
    <property type="entry name" value="LigD_pol_dom"/>
</dbReference>
<keyword evidence="18" id="KW-0511">Multifunctional enzyme</keyword>
<comment type="catalytic activity">
    <reaction evidence="20">
        <text>ATP + (deoxyribonucleotide)n-3'-hydroxyl + 5'-phospho-(deoxyribonucleotide)m = (deoxyribonucleotide)n+m + AMP + diphosphate.</text>
        <dbReference type="EC" id="6.5.1.1"/>
    </reaction>
</comment>
<dbReference type="Pfam" id="PF13298">
    <property type="entry name" value="LigD_N"/>
    <property type="match status" value="1"/>
</dbReference>
<dbReference type="InterPro" id="IPR014144">
    <property type="entry name" value="LigD_PE_domain"/>
</dbReference>
<evidence type="ECO:0000259" key="22">
    <source>
        <dbReference type="PROSITE" id="PS50160"/>
    </source>
</evidence>
<evidence type="ECO:0000256" key="20">
    <source>
        <dbReference type="ARBA" id="ARBA00034003"/>
    </source>
</evidence>
<keyword evidence="15" id="KW-0233">DNA recombination</keyword>
<dbReference type="GO" id="GO:0003677">
    <property type="term" value="F:DNA binding"/>
    <property type="evidence" value="ECO:0007669"/>
    <property type="project" value="UniProtKB-KW"/>
</dbReference>
<evidence type="ECO:0000256" key="14">
    <source>
        <dbReference type="ARBA" id="ARBA00023125"/>
    </source>
</evidence>
<evidence type="ECO:0000256" key="11">
    <source>
        <dbReference type="ARBA" id="ARBA00022839"/>
    </source>
</evidence>
<evidence type="ECO:0000256" key="7">
    <source>
        <dbReference type="ARBA" id="ARBA00022723"/>
    </source>
</evidence>
<evidence type="ECO:0000256" key="9">
    <source>
        <dbReference type="ARBA" id="ARBA00022763"/>
    </source>
</evidence>
<keyword evidence="10" id="KW-0378">Hydrolase</keyword>
<dbReference type="Pfam" id="PF04679">
    <property type="entry name" value="DNA_ligase_A_C"/>
    <property type="match status" value="1"/>
</dbReference>
<evidence type="ECO:0000256" key="2">
    <source>
        <dbReference type="ARBA" id="ARBA00012727"/>
    </source>
</evidence>
<dbReference type="InterPro" id="IPR052171">
    <property type="entry name" value="NHEJ_LigD"/>
</dbReference>
<dbReference type="EMBL" id="JAMWYS010000058">
    <property type="protein sequence ID" value="MCO4294637.1"/>
    <property type="molecule type" value="Genomic_DNA"/>
</dbReference>
<dbReference type="InterPro" id="IPR012310">
    <property type="entry name" value="DNA_ligase_ATP-dep_cent"/>
</dbReference>
<dbReference type="Gene3D" id="2.40.50.140">
    <property type="entry name" value="Nucleic acid-binding proteins"/>
    <property type="match status" value="1"/>
</dbReference>
<keyword evidence="13" id="KW-0239">DNA-directed DNA polymerase</keyword>
<dbReference type="NCBIfam" id="TIGR02776">
    <property type="entry name" value="NHEJ_ligase_prk"/>
    <property type="match status" value="1"/>
</dbReference>
<keyword evidence="24" id="KW-1185">Reference proteome</keyword>
<keyword evidence="7" id="KW-0479">Metal-binding</keyword>
<dbReference type="CDD" id="cd07906">
    <property type="entry name" value="Adenylation_DNA_ligase_LigD_LigC"/>
    <property type="match status" value="1"/>
</dbReference>
<keyword evidence="12" id="KW-0067">ATP-binding</keyword>
<dbReference type="PANTHER" id="PTHR42705">
    <property type="entry name" value="BIFUNCTIONAL NON-HOMOLOGOUS END JOINING PROTEIN LIGD"/>
    <property type="match status" value="1"/>
</dbReference>
<dbReference type="GO" id="GO:0004527">
    <property type="term" value="F:exonuclease activity"/>
    <property type="evidence" value="ECO:0007669"/>
    <property type="project" value="UniProtKB-KW"/>
</dbReference>
<evidence type="ECO:0000256" key="1">
    <source>
        <dbReference type="ARBA" id="ARBA00001936"/>
    </source>
</evidence>